<evidence type="ECO:0000313" key="5">
    <source>
        <dbReference type="Proteomes" id="UP000095281"/>
    </source>
</evidence>
<dbReference type="SMART" id="SM00325">
    <property type="entry name" value="RhoGEF"/>
    <property type="match status" value="1"/>
</dbReference>
<feature type="coiled-coil region" evidence="1">
    <location>
        <begin position="1326"/>
        <end position="1353"/>
    </location>
</feature>
<dbReference type="Pfam" id="PF14529">
    <property type="entry name" value="Exo_endo_phos_2"/>
    <property type="match status" value="1"/>
</dbReference>
<dbReference type="SUPFAM" id="SSF50729">
    <property type="entry name" value="PH domain-like"/>
    <property type="match status" value="1"/>
</dbReference>
<dbReference type="PROSITE" id="PS50010">
    <property type="entry name" value="DH_2"/>
    <property type="match status" value="1"/>
</dbReference>
<dbReference type="InterPro" id="IPR035899">
    <property type="entry name" value="DBL_dom_sf"/>
</dbReference>
<dbReference type="InterPro" id="IPR011993">
    <property type="entry name" value="PH-like_dom_sf"/>
</dbReference>
<feature type="region of interest" description="Disordered" evidence="2">
    <location>
        <begin position="160"/>
        <end position="193"/>
    </location>
</feature>
<feature type="region of interest" description="Disordered" evidence="2">
    <location>
        <begin position="1"/>
        <end position="47"/>
    </location>
</feature>
<feature type="compositionally biased region" description="Low complexity" evidence="2">
    <location>
        <begin position="177"/>
        <end position="190"/>
    </location>
</feature>
<dbReference type="SUPFAM" id="SSF56672">
    <property type="entry name" value="DNA/RNA polymerases"/>
    <property type="match status" value="1"/>
</dbReference>
<feature type="compositionally biased region" description="Acidic residues" evidence="2">
    <location>
        <begin position="23"/>
        <end position="36"/>
    </location>
</feature>
<sequence length="1510" mass="173869">MSDVRGPKARDLHPSHNAAVNEDREDDFDENEEEEFENKNNKNSGEYREGSIGCCNNVIIVLHVQVTTDDNFNSNGKRRRSERQSPQLHYFNRAVTSAGTGLLADLQRATLAAPHFYAENSASGRECRKGRSSWILRRLYEWSHRAKSREMVKHVHAALGATSNDNAGSVSPSPHHSTGTDSESGEGSSESETHFENLMNLQWEEMFSSSETNNLNEQLNERDKRRLKSVWELFHSELIFLTRQLLVLRYFFVGLITQFERISKIETAQAQTATTASSIDSSGDVAAVLTKMGELEKKLIGLENLILNNNNKDEEDPAHAMERQRSLVLIGVPENAEITATAKNKADRQLVEKLFDRLGVETEAIVYRLGKIPTPSGGPRLVKCVLPASTLQRFALRQWKFKRSEIRSMPNFNRLIIRPSLTRAQLEMEKEQREMNKKLKEAQMNPQVPKVQNSDVCCIDIFSPINQQKIRFINVYRPTTKETIQNFYSLIDCLILLSTIDYPLIILGDLNFPNFNWSIPNVFPDSPTPFESAFIEFFQALDLKKLVKSPSRNENFLDLILTKDSSIISSLSIKAPFGHSDHNSITFSIKLNYKKTNSNSERKYNFRKANYSHINQILANTDWIIFFYDCPDVESSYNKFIYFLHTIIESLVPLIKQTDSIKNLPVHIQRLYQYRKNLWKGITKEHIRKKFLETSKKFELEISKFIRNRENKKLFNIKTKFDYVSSFIKSKNSKIPSLIGQNNQFIFSNQIKSDILADQFSSVFSDQNISSQFLSFSHQYPTTKIDSIFIDPQIVFNTMAKLDNSNNSSPDGIPNIFYNKCRDTLVIPLTHIFSLSILSSKIPTIWKKAIINPIPKKSNPKYPIDFRPISLLCSSSKILEKIIANELQSFIEANNILPNCQHGFRKSHYVSTQLLEVMDDFTYSLENKCLIDVIYFDLAKAFDTVPHSLLISKLNNIGIQGNILSWINDYLSYRTFTVRVSNHFSKEKYCTSGVPQGSILGPLLFIIFISDLPEFCATPGITLKLFADDLKAYNIFKNSTDFPLQIFTDKFSEYCQLNGLKIAIEKCSVLHLGNLNPLNNYFINNIAIPQISPEDSVRDLGIYFSHDLKWDKHINIITRKALRCSYSIFKSIKSKTNTRGFKNILPIACNTKARFHSFFVRTARLYKFIPQHMRNSCPDQNVYKEPLKRCQVEGCLLGVEPDLLFGNLEQLIRISRRFIRSFIFLLKDVKNDGPPFIKTTQMIVQLFKRFSKGPSTISAYQAYCINYRATIEYLGNIRQKEERFVDFERICISDPRCERLQLEDLLISPLQRITRLPLLLKEILRHTEAQQDRQTLEKVLEQMNENLRTIDDSVQWLHNFERLQQLQRQIVWPSVIELEPKTYIPDFLKNAVSKQFCENFVAHPRRKLLHEGHLEFIENGRTSDCYCFLFNDMFLVTKVKKVATKSKRNSNSGLTSSISSGTSSNANGLLNANKIFIVHRQPLPLDSCVFCDTESQMDMQIQQQNGGKKE</sequence>
<dbReference type="InterPro" id="IPR036691">
    <property type="entry name" value="Endo/exonu/phosph_ase_sf"/>
</dbReference>
<dbReference type="InterPro" id="IPR000477">
    <property type="entry name" value="RT_dom"/>
</dbReference>
<evidence type="ECO:0000313" key="6">
    <source>
        <dbReference type="WBParaSite" id="MhA1_Contig1135.frz3.fgene1"/>
    </source>
</evidence>
<dbReference type="PANTHER" id="PTHR13217:SF6">
    <property type="entry name" value="PLECKSTRIN HOMOLOGY DOMAIN-CONTAINING FAMILY G MEMBER 7"/>
    <property type="match status" value="1"/>
</dbReference>
<evidence type="ECO:0000259" key="4">
    <source>
        <dbReference type="PROSITE" id="PS50878"/>
    </source>
</evidence>
<dbReference type="InterPro" id="IPR000219">
    <property type="entry name" value="DH_dom"/>
</dbReference>
<accession>A0A1I8B0J0</accession>
<dbReference type="PANTHER" id="PTHR13217">
    <property type="entry name" value="PLECKSTRIN HOMOLOGY DOMAIN-CONTAINING FAMILY G MEMBER 7"/>
    <property type="match status" value="1"/>
</dbReference>
<dbReference type="WBParaSite" id="MhA1_Contig1135.frz3.fgene1">
    <property type="protein sequence ID" value="MhA1_Contig1135.frz3.fgene1"/>
    <property type="gene ID" value="MhA1_Contig1135.frz3.fgene1"/>
</dbReference>
<proteinExistence type="predicted"/>
<feature type="compositionally biased region" description="Basic and acidic residues" evidence="2">
    <location>
        <begin position="1"/>
        <end position="14"/>
    </location>
</feature>
<keyword evidence="5" id="KW-1185">Reference proteome</keyword>
<feature type="compositionally biased region" description="Polar residues" evidence="2">
    <location>
        <begin position="161"/>
        <end position="176"/>
    </location>
</feature>
<dbReference type="Gene3D" id="3.60.10.10">
    <property type="entry name" value="Endonuclease/exonuclease/phosphatase"/>
    <property type="match status" value="1"/>
</dbReference>
<dbReference type="InterPro" id="IPR005135">
    <property type="entry name" value="Endo/exonuclease/phosphatase"/>
</dbReference>
<evidence type="ECO:0000256" key="2">
    <source>
        <dbReference type="SAM" id="MobiDB-lite"/>
    </source>
</evidence>
<dbReference type="Pfam" id="PF00621">
    <property type="entry name" value="RhoGEF"/>
    <property type="match status" value="1"/>
</dbReference>
<dbReference type="InterPro" id="IPR043502">
    <property type="entry name" value="DNA/RNA_pol_sf"/>
</dbReference>
<dbReference type="SUPFAM" id="SSF48065">
    <property type="entry name" value="DBL homology domain (DH-domain)"/>
    <property type="match status" value="1"/>
</dbReference>
<feature type="domain" description="Reverse transcriptase" evidence="4">
    <location>
        <begin position="835"/>
        <end position="1104"/>
    </location>
</feature>
<dbReference type="Gene3D" id="2.30.29.30">
    <property type="entry name" value="Pleckstrin-homology domain (PH domain)/Phosphotyrosine-binding domain (PTB)"/>
    <property type="match status" value="1"/>
</dbReference>
<protein>
    <submittedName>
        <fullName evidence="6">DH domain-containing protein</fullName>
    </submittedName>
</protein>
<evidence type="ECO:0000256" key="1">
    <source>
        <dbReference type="SAM" id="Coils"/>
    </source>
</evidence>
<dbReference type="GO" id="GO:0003824">
    <property type="term" value="F:catalytic activity"/>
    <property type="evidence" value="ECO:0007669"/>
    <property type="project" value="InterPro"/>
</dbReference>
<dbReference type="InterPro" id="IPR001331">
    <property type="entry name" value="GDS_CDC24_CS"/>
</dbReference>
<feature type="domain" description="DH" evidence="3">
    <location>
        <begin position="1181"/>
        <end position="1353"/>
    </location>
</feature>
<organism evidence="5 6">
    <name type="scientific">Meloidogyne hapla</name>
    <name type="common">Root-knot nematode worm</name>
    <dbReference type="NCBI Taxonomy" id="6305"/>
    <lineage>
        <taxon>Eukaryota</taxon>
        <taxon>Metazoa</taxon>
        <taxon>Ecdysozoa</taxon>
        <taxon>Nematoda</taxon>
        <taxon>Chromadorea</taxon>
        <taxon>Rhabditida</taxon>
        <taxon>Tylenchina</taxon>
        <taxon>Tylenchomorpha</taxon>
        <taxon>Tylenchoidea</taxon>
        <taxon>Meloidogynidae</taxon>
        <taxon>Meloidogyninae</taxon>
        <taxon>Meloidogyne</taxon>
    </lineage>
</organism>
<dbReference type="Pfam" id="PF00078">
    <property type="entry name" value="RVT_1"/>
    <property type="match status" value="1"/>
</dbReference>
<feature type="compositionally biased region" description="Basic and acidic residues" evidence="2">
    <location>
        <begin position="37"/>
        <end position="47"/>
    </location>
</feature>
<dbReference type="GO" id="GO:0005085">
    <property type="term" value="F:guanyl-nucleotide exchange factor activity"/>
    <property type="evidence" value="ECO:0007669"/>
    <property type="project" value="InterPro"/>
</dbReference>
<dbReference type="Proteomes" id="UP000095281">
    <property type="component" value="Unplaced"/>
</dbReference>
<dbReference type="SUPFAM" id="SSF56219">
    <property type="entry name" value="DNase I-like"/>
    <property type="match status" value="1"/>
</dbReference>
<dbReference type="CDD" id="cd00160">
    <property type="entry name" value="RhoGEF"/>
    <property type="match status" value="1"/>
</dbReference>
<evidence type="ECO:0000259" key="3">
    <source>
        <dbReference type="PROSITE" id="PS50010"/>
    </source>
</evidence>
<dbReference type="GO" id="GO:0007266">
    <property type="term" value="P:Rho protein signal transduction"/>
    <property type="evidence" value="ECO:0007669"/>
    <property type="project" value="TreeGrafter"/>
</dbReference>
<dbReference type="PROSITE" id="PS50878">
    <property type="entry name" value="RT_POL"/>
    <property type="match status" value="1"/>
</dbReference>
<name>A0A1I8B0J0_MELHA</name>
<dbReference type="Gene3D" id="1.20.900.10">
    <property type="entry name" value="Dbl homology (DH) domain"/>
    <property type="match status" value="1"/>
</dbReference>
<reference evidence="6" key="1">
    <citation type="submission" date="2016-11" db="UniProtKB">
        <authorList>
            <consortium name="WormBaseParasite"/>
        </authorList>
    </citation>
    <scope>IDENTIFICATION</scope>
</reference>
<dbReference type="InterPro" id="IPR040181">
    <property type="entry name" value="PKHG5/7"/>
</dbReference>
<dbReference type="PROSITE" id="PS00741">
    <property type="entry name" value="DH_1"/>
    <property type="match status" value="1"/>
</dbReference>
<dbReference type="CDD" id="cd01650">
    <property type="entry name" value="RT_nLTR_like"/>
    <property type="match status" value="1"/>
</dbReference>
<keyword evidence="1" id="KW-0175">Coiled coil</keyword>